<feature type="binding site" evidence="6">
    <location>
        <begin position="127"/>
        <end position="128"/>
    </location>
    <ligand>
        <name>S-adenosyl-L-methionine</name>
        <dbReference type="ChEBI" id="CHEBI:59789"/>
    </ligand>
</feature>
<dbReference type="NCBIfam" id="TIGR00138">
    <property type="entry name" value="rsmG_gidB"/>
    <property type="match status" value="1"/>
</dbReference>
<comment type="caution">
    <text evidence="6">Lacks conserved residue(s) required for the propagation of feature annotation.</text>
</comment>
<feature type="binding site" evidence="6">
    <location>
        <position position="141"/>
    </location>
    <ligand>
        <name>S-adenosyl-L-methionine</name>
        <dbReference type="ChEBI" id="CHEBI:59789"/>
    </ligand>
</feature>
<dbReference type="Pfam" id="PF02527">
    <property type="entry name" value="GidB"/>
    <property type="match status" value="1"/>
</dbReference>
<comment type="subcellular location">
    <subcellularLocation>
        <location evidence="6">Cytoplasm</location>
    </subcellularLocation>
</comment>
<dbReference type="GO" id="GO:0005829">
    <property type="term" value="C:cytosol"/>
    <property type="evidence" value="ECO:0007669"/>
    <property type="project" value="TreeGrafter"/>
</dbReference>
<protein>
    <recommendedName>
        <fullName evidence="6">Ribosomal RNA small subunit methyltransferase G</fullName>
        <ecNumber evidence="6">2.1.1.170</ecNumber>
    </recommendedName>
    <alternativeName>
        <fullName evidence="6">16S rRNA 7-methylguanosine methyltransferase</fullName>
        <shortName evidence="6">16S rRNA m7G methyltransferase</shortName>
    </alternativeName>
</protein>
<dbReference type="HAMAP" id="MF_00074">
    <property type="entry name" value="16SrRNA_methyltr_G"/>
    <property type="match status" value="1"/>
</dbReference>
<evidence type="ECO:0000256" key="1">
    <source>
        <dbReference type="ARBA" id="ARBA00022490"/>
    </source>
</evidence>
<dbReference type="Proteomes" id="UP000272771">
    <property type="component" value="Chromosome"/>
</dbReference>
<dbReference type="InterPro" id="IPR029063">
    <property type="entry name" value="SAM-dependent_MTases_sf"/>
</dbReference>
<evidence type="ECO:0000256" key="5">
    <source>
        <dbReference type="ARBA" id="ARBA00022691"/>
    </source>
</evidence>
<keyword evidence="2 6" id="KW-0698">rRNA processing</keyword>
<reference evidence="7 8" key="1">
    <citation type="submission" date="2018-12" db="EMBL/GenBank/DDBJ databases">
        <authorList>
            <consortium name="Pathogen Informatics"/>
        </authorList>
    </citation>
    <scope>NUCLEOTIDE SEQUENCE [LARGE SCALE GENOMIC DNA]</scope>
    <source>
        <strain evidence="7 8">NCTC12742</strain>
    </source>
</reference>
<keyword evidence="3 6" id="KW-0489">Methyltransferase</keyword>
<dbReference type="SUPFAM" id="SSF53335">
    <property type="entry name" value="S-adenosyl-L-methionine-dependent methyltransferases"/>
    <property type="match status" value="1"/>
</dbReference>
<dbReference type="EMBL" id="LR134533">
    <property type="protein sequence ID" value="VEJ51156.1"/>
    <property type="molecule type" value="Genomic_DNA"/>
</dbReference>
<evidence type="ECO:0000313" key="7">
    <source>
        <dbReference type="EMBL" id="VEJ51156.1"/>
    </source>
</evidence>
<evidence type="ECO:0000313" key="8">
    <source>
        <dbReference type="Proteomes" id="UP000272771"/>
    </source>
</evidence>
<keyword evidence="5 6" id="KW-0949">S-adenosyl-L-methionine</keyword>
<dbReference type="PANTHER" id="PTHR31760:SF0">
    <property type="entry name" value="S-ADENOSYL-L-METHIONINE-DEPENDENT METHYLTRANSFERASES SUPERFAMILY PROTEIN"/>
    <property type="match status" value="1"/>
</dbReference>
<evidence type="ECO:0000256" key="2">
    <source>
        <dbReference type="ARBA" id="ARBA00022552"/>
    </source>
</evidence>
<evidence type="ECO:0000256" key="6">
    <source>
        <dbReference type="HAMAP-Rule" id="MF_00074"/>
    </source>
</evidence>
<feature type="binding site" evidence="6">
    <location>
        <position position="76"/>
    </location>
    <ligand>
        <name>S-adenosyl-L-methionine</name>
        <dbReference type="ChEBI" id="CHEBI:59789"/>
    </ligand>
</feature>
<comment type="function">
    <text evidence="6">Specifically methylates the N7 position of guanine in position 527 of 16S rRNA.</text>
</comment>
<dbReference type="PANTHER" id="PTHR31760">
    <property type="entry name" value="S-ADENOSYL-L-METHIONINE-DEPENDENT METHYLTRANSFERASES SUPERFAMILY PROTEIN"/>
    <property type="match status" value="1"/>
</dbReference>
<comment type="catalytic activity">
    <reaction evidence="6">
        <text>guanosine(527) in 16S rRNA + S-adenosyl-L-methionine = N(7)-methylguanosine(527) in 16S rRNA + S-adenosyl-L-homocysteine</text>
        <dbReference type="Rhea" id="RHEA:42732"/>
        <dbReference type="Rhea" id="RHEA-COMP:10209"/>
        <dbReference type="Rhea" id="RHEA-COMP:10210"/>
        <dbReference type="ChEBI" id="CHEBI:57856"/>
        <dbReference type="ChEBI" id="CHEBI:59789"/>
        <dbReference type="ChEBI" id="CHEBI:74269"/>
        <dbReference type="ChEBI" id="CHEBI:74480"/>
        <dbReference type="EC" id="2.1.1.170"/>
    </reaction>
</comment>
<dbReference type="InterPro" id="IPR003682">
    <property type="entry name" value="rRNA_ssu_MeTfrase_G"/>
</dbReference>
<dbReference type="RefSeq" id="WP_004284417.1">
    <property type="nucleotide sequence ID" value="NZ_CAUJRG010000013.1"/>
</dbReference>
<evidence type="ECO:0000256" key="3">
    <source>
        <dbReference type="ARBA" id="ARBA00022603"/>
    </source>
</evidence>
<dbReference type="Gene3D" id="3.40.50.150">
    <property type="entry name" value="Vaccinia Virus protein VP39"/>
    <property type="match status" value="1"/>
</dbReference>
<evidence type="ECO:0000256" key="4">
    <source>
        <dbReference type="ARBA" id="ARBA00022679"/>
    </source>
</evidence>
<keyword evidence="1 6" id="KW-0963">Cytoplasm</keyword>
<dbReference type="EC" id="2.1.1.170" evidence="6"/>
<name>A0A3S4Z945_9NEIS</name>
<dbReference type="GO" id="GO:0070043">
    <property type="term" value="F:rRNA (guanine-N7-)-methyltransferase activity"/>
    <property type="evidence" value="ECO:0007669"/>
    <property type="project" value="UniProtKB-UniRule"/>
</dbReference>
<dbReference type="PIRSF" id="PIRSF003078">
    <property type="entry name" value="GidB"/>
    <property type="match status" value="1"/>
</dbReference>
<dbReference type="STRING" id="28091.SAMEA3174300_01680"/>
<dbReference type="AlphaFoldDB" id="A0A3S4Z945"/>
<organism evidence="7 8">
    <name type="scientific">Neisseria weaveri</name>
    <dbReference type="NCBI Taxonomy" id="28091"/>
    <lineage>
        <taxon>Bacteria</taxon>
        <taxon>Pseudomonadati</taxon>
        <taxon>Pseudomonadota</taxon>
        <taxon>Betaproteobacteria</taxon>
        <taxon>Neisseriales</taxon>
        <taxon>Neisseriaceae</taxon>
        <taxon>Neisseria</taxon>
    </lineage>
</organism>
<feature type="binding site" evidence="6">
    <location>
        <position position="81"/>
    </location>
    <ligand>
        <name>S-adenosyl-L-methionine</name>
        <dbReference type="ChEBI" id="CHEBI:59789"/>
    </ligand>
</feature>
<gene>
    <name evidence="7" type="primary">gidB</name>
    <name evidence="6" type="synonym">rsmG</name>
    <name evidence="7" type="ORF">NCTC12742_01056</name>
</gene>
<dbReference type="OrthoDB" id="9808773at2"/>
<sequence length="215" mass="24086">MDNKSKLQEGLQKLGLELSTAQQLLLLEYVALLKKWNSTYNLTALRDESTMISHHILDSLTLLPYVKDAKTLMDVGSGGGMPGIPTAICRPDLQITLLDSNTKKTTFLQQVVIELGLNNVTVASGRVEAMHDKKVDVVTSRAFAELADFIALTKHLLNDSGYWAAMKGVYPYEELEHVPAEVEVEKVEKLTVPMLEADRHMVIMRPRNYVPYFVI</sequence>
<accession>A0A3S4Z945</accession>
<keyword evidence="8" id="KW-1185">Reference proteome</keyword>
<comment type="similarity">
    <text evidence="6">Belongs to the methyltransferase superfamily. RNA methyltransferase RsmG family.</text>
</comment>
<keyword evidence="4 6" id="KW-0808">Transferase</keyword>
<proteinExistence type="inferred from homology"/>